<reference evidence="2 3" key="1">
    <citation type="submission" date="2024-04" db="EMBL/GenBank/DDBJ databases">
        <title>Genome sequencing and assembly of rice foliar adapted Chryseobacterium endophyticum OsEnb-ALM-A6.</title>
        <authorList>
            <person name="Kumar S."/>
            <person name="Javed M."/>
            <person name="Chouhan V."/>
            <person name="Charishma K."/>
            <person name="Patel A."/>
            <person name="Kumar M."/>
            <person name="Sahu K.P."/>
            <person name="Kumar A."/>
        </authorList>
    </citation>
    <scope>NUCLEOTIDE SEQUENCE [LARGE SCALE GENOMIC DNA]</scope>
    <source>
        <strain evidence="2 3">OsEnb-ALM-A6</strain>
    </source>
</reference>
<gene>
    <name evidence="2" type="ORF">AAFP95_17875</name>
</gene>
<sequence length="263" mass="29463">MENNSIDKTFNEASKTLEEPATFPGFDKVWAKVEEKLDKKEEKKRKGMGLWIPYGIAASLLIGSGIFYFTSESETPAVPKQAMAQQILAPKSQQAEISANIRKTDNIVKANIQKEIFKAPTAKIAYRKVPEIAVLNAVARVSDMPLPQVFPKETTAVAEDKIITDTEKRYHAEEVIATGIRKEKSSMVQALAANSTVKRKYTNSMPLPIPLKLYIRRPYLTATNLCRNLKSWLIIKDILRRTTLLPIISPVPETGLETKKLPP</sequence>
<organism evidence="2 3">
    <name type="scientific">Chryseobacterium endophyticum</name>
    <dbReference type="NCBI Taxonomy" id="1854762"/>
    <lineage>
        <taxon>Bacteria</taxon>
        <taxon>Pseudomonadati</taxon>
        <taxon>Bacteroidota</taxon>
        <taxon>Flavobacteriia</taxon>
        <taxon>Flavobacteriales</taxon>
        <taxon>Weeksellaceae</taxon>
        <taxon>Chryseobacterium group</taxon>
        <taxon>Chryseobacterium</taxon>
    </lineage>
</organism>
<accession>A0AAU6WLX0</accession>
<keyword evidence="3" id="KW-1185">Reference proteome</keyword>
<keyword evidence="1" id="KW-1133">Transmembrane helix</keyword>
<dbReference type="RefSeq" id="WP_345766014.1">
    <property type="nucleotide sequence ID" value="NZ_CP154834.1"/>
</dbReference>
<dbReference type="Proteomes" id="UP001463665">
    <property type="component" value="Chromosome"/>
</dbReference>
<protein>
    <submittedName>
        <fullName evidence="2">Uncharacterized protein</fullName>
    </submittedName>
</protein>
<name>A0AAU6WLX0_9FLAO</name>
<proteinExistence type="predicted"/>
<dbReference type="AlphaFoldDB" id="A0AAU6WLX0"/>
<evidence type="ECO:0000256" key="1">
    <source>
        <dbReference type="SAM" id="Phobius"/>
    </source>
</evidence>
<keyword evidence="1" id="KW-0472">Membrane</keyword>
<feature type="transmembrane region" description="Helical" evidence="1">
    <location>
        <begin position="49"/>
        <end position="69"/>
    </location>
</feature>
<evidence type="ECO:0000313" key="2">
    <source>
        <dbReference type="EMBL" id="XAO73574.1"/>
    </source>
</evidence>
<keyword evidence="1" id="KW-0812">Transmembrane</keyword>
<evidence type="ECO:0000313" key="3">
    <source>
        <dbReference type="Proteomes" id="UP001463665"/>
    </source>
</evidence>
<dbReference type="EMBL" id="CP154834">
    <property type="protein sequence ID" value="XAO73574.1"/>
    <property type="molecule type" value="Genomic_DNA"/>
</dbReference>